<sequence>MICLLSASTTVMLLTGSITLGWQHSVEKTRWEETYQAEGRQLRLIEASVQGSGAGMEPPPEARLEQGGWHWQPNLLLDQVTLAGSTFTGEYTLCDANEGCHPLSHWLTPGQTVTLAACDSEAH</sequence>
<comment type="caution">
    <text evidence="1">The sequence shown here is derived from an EMBL/GenBank/DDBJ whole genome shotgun (WGS) entry which is preliminary data.</text>
</comment>
<dbReference type="AlphaFoldDB" id="A0A233RIV1"/>
<dbReference type="InterPro" id="IPR015001">
    <property type="entry name" value="DUF1850"/>
</dbReference>
<evidence type="ECO:0000313" key="2">
    <source>
        <dbReference type="Proteomes" id="UP000242757"/>
    </source>
</evidence>
<gene>
    <name evidence="1" type="ORF">B6S08_07470</name>
</gene>
<accession>A0A233RIV1</accession>
<dbReference type="RefSeq" id="WP_094200092.1">
    <property type="nucleotide sequence ID" value="NZ_NBIM01000001.1"/>
</dbReference>
<name>A0A233RIV1_9GAMM</name>
<protein>
    <recommendedName>
        <fullName evidence="3">DUF1850 domain-containing protein</fullName>
    </recommendedName>
</protein>
<organism evidence="1 2">
    <name type="scientific">Oceanimonas doudoroffii</name>
    <dbReference type="NCBI Taxonomy" id="84158"/>
    <lineage>
        <taxon>Bacteria</taxon>
        <taxon>Pseudomonadati</taxon>
        <taxon>Pseudomonadota</taxon>
        <taxon>Gammaproteobacteria</taxon>
        <taxon>Aeromonadales</taxon>
        <taxon>Aeromonadaceae</taxon>
        <taxon>Oceanimonas</taxon>
    </lineage>
</organism>
<evidence type="ECO:0008006" key="3">
    <source>
        <dbReference type="Google" id="ProtNLM"/>
    </source>
</evidence>
<keyword evidence="2" id="KW-1185">Reference proteome</keyword>
<reference evidence="1 2" key="1">
    <citation type="submission" date="2017-08" db="EMBL/GenBank/DDBJ databases">
        <title>A Genome Sequence of Oceanimonas doudoroffii ATCC 27123T.</title>
        <authorList>
            <person name="Brennan M.A."/>
            <person name="Maclea K.S."/>
            <person name="Mcclelland W.D."/>
            <person name="Trachtenberg A.M."/>
        </authorList>
    </citation>
    <scope>NUCLEOTIDE SEQUENCE [LARGE SCALE GENOMIC DNA]</scope>
    <source>
        <strain evidence="1 2">ATCC 27123</strain>
    </source>
</reference>
<dbReference type="OrthoDB" id="5298197at2"/>
<dbReference type="Proteomes" id="UP000242757">
    <property type="component" value="Unassembled WGS sequence"/>
</dbReference>
<dbReference type="EMBL" id="NBIM01000001">
    <property type="protein sequence ID" value="OXY83318.1"/>
    <property type="molecule type" value="Genomic_DNA"/>
</dbReference>
<dbReference type="Pfam" id="PF08905">
    <property type="entry name" value="DUF1850"/>
    <property type="match status" value="1"/>
</dbReference>
<proteinExistence type="predicted"/>
<evidence type="ECO:0000313" key="1">
    <source>
        <dbReference type="EMBL" id="OXY83318.1"/>
    </source>
</evidence>